<evidence type="ECO:0000313" key="3">
    <source>
        <dbReference type="Proteomes" id="UP000324222"/>
    </source>
</evidence>
<keyword evidence="3" id="KW-1185">Reference proteome</keyword>
<accession>A0A5B7FNH7</accession>
<dbReference type="EMBL" id="VSRR010006953">
    <property type="protein sequence ID" value="MPC45914.1"/>
    <property type="molecule type" value="Genomic_DNA"/>
</dbReference>
<organism evidence="2 3">
    <name type="scientific">Portunus trituberculatus</name>
    <name type="common">Swimming crab</name>
    <name type="synonym">Neptunus trituberculatus</name>
    <dbReference type="NCBI Taxonomy" id="210409"/>
    <lineage>
        <taxon>Eukaryota</taxon>
        <taxon>Metazoa</taxon>
        <taxon>Ecdysozoa</taxon>
        <taxon>Arthropoda</taxon>
        <taxon>Crustacea</taxon>
        <taxon>Multicrustacea</taxon>
        <taxon>Malacostraca</taxon>
        <taxon>Eumalacostraca</taxon>
        <taxon>Eucarida</taxon>
        <taxon>Decapoda</taxon>
        <taxon>Pleocyemata</taxon>
        <taxon>Brachyura</taxon>
        <taxon>Eubrachyura</taxon>
        <taxon>Portunoidea</taxon>
        <taxon>Portunidae</taxon>
        <taxon>Portuninae</taxon>
        <taxon>Portunus</taxon>
    </lineage>
</organism>
<evidence type="ECO:0000256" key="1">
    <source>
        <dbReference type="SAM" id="SignalP"/>
    </source>
</evidence>
<dbReference type="AlphaFoldDB" id="A0A5B7FNH7"/>
<protein>
    <submittedName>
        <fullName evidence="2">Uncharacterized protein</fullName>
    </submittedName>
</protein>
<sequence>MTRLLTLFLYILSFNLLEINEINQGSYKNPGSLWIKYSCVIQIHLFHKLIQFSFNPFSTGTHLYLEFWV</sequence>
<feature type="signal peptide" evidence="1">
    <location>
        <begin position="1"/>
        <end position="19"/>
    </location>
</feature>
<name>A0A5B7FNH7_PORTR</name>
<reference evidence="2 3" key="1">
    <citation type="submission" date="2019-05" db="EMBL/GenBank/DDBJ databases">
        <title>Another draft genome of Portunus trituberculatus and its Hox gene families provides insights of decapod evolution.</title>
        <authorList>
            <person name="Jeong J.-H."/>
            <person name="Song I."/>
            <person name="Kim S."/>
            <person name="Choi T."/>
            <person name="Kim D."/>
            <person name="Ryu S."/>
            <person name="Kim W."/>
        </authorList>
    </citation>
    <scope>NUCLEOTIDE SEQUENCE [LARGE SCALE GENOMIC DNA]</scope>
    <source>
        <tissue evidence="2">Muscle</tissue>
    </source>
</reference>
<proteinExistence type="predicted"/>
<gene>
    <name evidence="2" type="ORF">E2C01_039620</name>
</gene>
<evidence type="ECO:0000313" key="2">
    <source>
        <dbReference type="EMBL" id="MPC45914.1"/>
    </source>
</evidence>
<feature type="chain" id="PRO_5022860745" evidence="1">
    <location>
        <begin position="20"/>
        <end position="69"/>
    </location>
</feature>
<dbReference type="Proteomes" id="UP000324222">
    <property type="component" value="Unassembled WGS sequence"/>
</dbReference>
<keyword evidence="1" id="KW-0732">Signal</keyword>
<comment type="caution">
    <text evidence="2">The sequence shown here is derived from an EMBL/GenBank/DDBJ whole genome shotgun (WGS) entry which is preliminary data.</text>
</comment>